<gene>
    <name evidence="1" type="ORF">I4F81_012198</name>
</gene>
<name>A0ACC3CHT2_PYRYE</name>
<dbReference type="Proteomes" id="UP000798662">
    <property type="component" value="Chromosome 3"/>
</dbReference>
<accession>A0ACC3CHT2</accession>
<sequence>MLLAAGPFSLSPTPPTGALCYFLPCAFPAALLGGAGDFVGHSGGSSGHGGRARRATHRGRPPRLSRRRCRLAPALLPYLPFSPLPLSPIPLTGGRPRRRAVVGAGATARAGVADPSGGCPSSVFFRRPSPSPSTGCLPPLLSPPSVDLPPCPHWPRWMGRGADAVTATPGGARRGRPVGPRPPPPAPPSWVGRTRPRGHPRRPSRQPVGSPPTGGRPRHPGGPARCRGWRRRCPPPPLAGPPPLLAAAAAAAAAVVAVAVVAVVATAGAAARGVAAAPPAPPPRLGGAPTAAAPPVGWRFPERAAACWRCRPPIPPPRWARWRPPLPSARPCARRRCGWAVG</sequence>
<evidence type="ECO:0000313" key="2">
    <source>
        <dbReference type="Proteomes" id="UP000798662"/>
    </source>
</evidence>
<reference evidence="1" key="1">
    <citation type="submission" date="2019-11" db="EMBL/GenBank/DDBJ databases">
        <title>Nori genome reveals adaptations in red seaweeds to the harsh intertidal environment.</title>
        <authorList>
            <person name="Wang D."/>
            <person name="Mao Y."/>
        </authorList>
    </citation>
    <scope>NUCLEOTIDE SEQUENCE</scope>
    <source>
        <tissue evidence="1">Gametophyte</tissue>
    </source>
</reference>
<dbReference type="EMBL" id="CM020620">
    <property type="protein sequence ID" value="KAK1869732.1"/>
    <property type="molecule type" value="Genomic_DNA"/>
</dbReference>
<evidence type="ECO:0000313" key="1">
    <source>
        <dbReference type="EMBL" id="KAK1869732.1"/>
    </source>
</evidence>
<keyword evidence="2" id="KW-1185">Reference proteome</keyword>
<organism evidence="1 2">
    <name type="scientific">Pyropia yezoensis</name>
    <name type="common">Susabi-nori</name>
    <name type="synonym">Porphyra yezoensis</name>
    <dbReference type="NCBI Taxonomy" id="2788"/>
    <lineage>
        <taxon>Eukaryota</taxon>
        <taxon>Rhodophyta</taxon>
        <taxon>Bangiophyceae</taxon>
        <taxon>Bangiales</taxon>
        <taxon>Bangiaceae</taxon>
        <taxon>Pyropia</taxon>
    </lineage>
</organism>
<comment type="caution">
    <text evidence="1">The sequence shown here is derived from an EMBL/GenBank/DDBJ whole genome shotgun (WGS) entry which is preliminary data.</text>
</comment>
<protein>
    <submittedName>
        <fullName evidence="1">Uncharacterized protein</fullName>
    </submittedName>
</protein>
<proteinExistence type="predicted"/>